<dbReference type="InterPro" id="IPR050266">
    <property type="entry name" value="AB_hydrolase_sf"/>
</dbReference>
<evidence type="ECO:0000259" key="1">
    <source>
        <dbReference type="Pfam" id="PF00561"/>
    </source>
</evidence>
<dbReference type="InterPro" id="IPR029058">
    <property type="entry name" value="AB_hydrolase_fold"/>
</dbReference>
<dbReference type="InterPro" id="IPR000073">
    <property type="entry name" value="AB_hydrolase_1"/>
</dbReference>
<protein>
    <submittedName>
        <fullName evidence="2">Non-heme chloroperoxidase</fullName>
    </submittedName>
</protein>
<evidence type="ECO:0000313" key="2">
    <source>
        <dbReference type="EMBL" id="UJO21587.1"/>
    </source>
</evidence>
<dbReference type="GeneID" id="71988863"/>
<dbReference type="AlphaFoldDB" id="A0A9Q8PFR7"/>
<dbReference type="PANTHER" id="PTHR43798:SF33">
    <property type="entry name" value="HYDROLASE, PUTATIVE (AFU_ORTHOLOGUE AFUA_2G14860)-RELATED"/>
    <property type="match status" value="1"/>
</dbReference>
<dbReference type="OMA" id="CDLHDWN"/>
<dbReference type="Proteomes" id="UP000756132">
    <property type="component" value="Chromosome 9"/>
</dbReference>
<dbReference type="RefSeq" id="XP_047765953.1">
    <property type="nucleotide sequence ID" value="XM_047908133.1"/>
</dbReference>
<accession>A0A9Q8PFR7</accession>
<sequence>MPYLNREDANIFYTDQGDGQPVLLLHGYACDSHDWSFQIPVLLEHGLRVIAMDHRGHGRSNATEHASYNWDALAEDAIALVRSLEVGPVILVGHSMSTCITSMIAAEHGGIVKAHVLVHPIYGLGERLPPALIQLVETMKDRRDRASEIVASWFEQVMYTQDTPDWIRTWNHRRVLETSPVTLLGCMKGMLELDDKVIGRTEQTKALMRKRSAPRLAICTSPAALEWEKELGLRDEVDEVHIIEQGTFAHITAHEEVNKILAGWLRKRGYVV</sequence>
<evidence type="ECO:0000313" key="3">
    <source>
        <dbReference type="Proteomes" id="UP000756132"/>
    </source>
</evidence>
<keyword evidence="3" id="KW-1185">Reference proteome</keyword>
<reference evidence="2" key="2">
    <citation type="journal article" date="2022" name="Microb. Genom.">
        <title>A chromosome-scale genome assembly of the tomato pathogen Cladosporium fulvum reveals a compartmentalized genome architecture and the presence of a dispensable chromosome.</title>
        <authorList>
            <person name="Zaccaron A.Z."/>
            <person name="Chen L.H."/>
            <person name="Samaras A."/>
            <person name="Stergiopoulos I."/>
        </authorList>
    </citation>
    <scope>NUCLEOTIDE SEQUENCE</scope>
    <source>
        <strain evidence="2">Race5_Kim</strain>
    </source>
</reference>
<feature type="domain" description="AB hydrolase-1" evidence="1">
    <location>
        <begin position="21"/>
        <end position="144"/>
    </location>
</feature>
<organism evidence="2 3">
    <name type="scientific">Passalora fulva</name>
    <name type="common">Tomato leaf mold</name>
    <name type="synonym">Cladosporium fulvum</name>
    <dbReference type="NCBI Taxonomy" id="5499"/>
    <lineage>
        <taxon>Eukaryota</taxon>
        <taxon>Fungi</taxon>
        <taxon>Dikarya</taxon>
        <taxon>Ascomycota</taxon>
        <taxon>Pezizomycotina</taxon>
        <taxon>Dothideomycetes</taxon>
        <taxon>Dothideomycetidae</taxon>
        <taxon>Mycosphaerellales</taxon>
        <taxon>Mycosphaerellaceae</taxon>
        <taxon>Fulvia</taxon>
    </lineage>
</organism>
<dbReference type="OrthoDB" id="408373at2759"/>
<gene>
    <name evidence="2" type="ORF">CLAFUR5_08985</name>
</gene>
<reference evidence="2" key="1">
    <citation type="submission" date="2021-12" db="EMBL/GenBank/DDBJ databases">
        <authorList>
            <person name="Zaccaron A."/>
            <person name="Stergiopoulos I."/>
        </authorList>
    </citation>
    <scope>NUCLEOTIDE SEQUENCE</scope>
    <source>
        <strain evidence="2">Race5_Kim</strain>
    </source>
</reference>
<dbReference type="Pfam" id="PF00561">
    <property type="entry name" value="Abhydrolase_1"/>
    <property type="match status" value="1"/>
</dbReference>
<proteinExistence type="predicted"/>
<dbReference type="SUPFAM" id="SSF53474">
    <property type="entry name" value="alpha/beta-Hydrolases"/>
    <property type="match status" value="1"/>
</dbReference>
<dbReference type="PANTHER" id="PTHR43798">
    <property type="entry name" value="MONOACYLGLYCEROL LIPASE"/>
    <property type="match status" value="1"/>
</dbReference>
<dbReference type="GO" id="GO:0016020">
    <property type="term" value="C:membrane"/>
    <property type="evidence" value="ECO:0007669"/>
    <property type="project" value="TreeGrafter"/>
</dbReference>
<dbReference type="EMBL" id="CP090171">
    <property type="protein sequence ID" value="UJO21587.1"/>
    <property type="molecule type" value="Genomic_DNA"/>
</dbReference>
<name>A0A9Q8PFR7_PASFU</name>
<dbReference type="KEGG" id="ffu:CLAFUR5_08985"/>
<dbReference type="Gene3D" id="3.40.50.1820">
    <property type="entry name" value="alpha/beta hydrolase"/>
    <property type="match status" value="1"/>
</dbReference>